<dbReference type="PANTHER" id="PTHR23082">
    <property type="entry name" value="TRANSCRIPTION INITIATION FACTOR IIIC TFIIIC , POLYPEPTIDE 3-RELATED"/>
    <property type="match status" value="1"/>
</dbReference>
<dbReference type="InterPro" id="IPR039340">
    <property type="entry name" value="Tfc4/TFIIIC-102/Sfc4"/>
</dbReference>
<evidence type="ECO:0000313" key="4">
    <source>
        <dbReference type="Proteomes" id="UP000008383"/>
    </source>
</evidence>
<keyword evidence="4" id="KW-1185">Reference proteome</keyword>
<dbReference type="HOGENOM" id="CLU_002391_0_2_1"/>
<evidence type="ECO:0000256" key="1">
    <source>
        <dbReference type="PROSITE-ProRule" id="PRU00339"/>
    </source>
</evidence>
<dbReference type="InterPro" id="IPR011990">
    <property type="entry name" value="TPR-like_helical_dom_sf"/>
</dbReference>
<evidence type="ECO:0000313" key="3">
    <source>
        <dbReference type="EMBL" id="EFE41471.1"/>
    </source>
</evidence>
<protein>
    <recommendedName>
        <fullName evidence="5">RNA polymerase III transcription factor TFIIIC subunit (Tfc4)</fullName>
    </recommendedName>
</protein>
<feature type="repeat" description="TPR" evidence="1">
    <location>
        <begin position="883"/>
        <end position="916"/>
    </location>
</feature>
<dbReference type="OrthoDB" id="9991317at2759"/>
<comment type="caution">
    <text evidence="3">The sequence shown here is derived from an EMBL/GenBank/DDBJ whole genome shotgun (WGS) entry which is preliminary data.</text>
</comment>
<accession>D4D9N7</accession>
<dbReference type="Gene3D" id="1.25.40.10">
    <property type="entry name" value="Tetratricopeptide repeat domain"/>
    <property type="match status" value="2"/>
</dbReference>
<evidence type="ECO:0000256" key="2">
    <source>
        <dbReference type="SAM" id="MobiDB-lite"/>
    </source>
</evidence>
<dbReference type="EMBL" id="ACYE01000196">
    <property type="protein sequence ID" value="EFE41471.1"/>
    <property type="molecule type" value="Genomic_DNA"/>
</dbReference>
<dbReference type="AlphaFoldDB" id="D4D9N7"/>
<gene>
    <name evidence="3" type="ORF">TRV_03830</name>
</gene>
<evidence type="ECO:0008006" key="5">
    <source>
        <dbReference type="Google" id="ProtNLM"/>
    </source>
</evidence>
<feature type="compositionally biased region" description="Acidic residues" evidence="2">
    <location>
        <begin position="48"/>
        <end position="71"/>
    </location>
</feature>
<dbReference type="Proteomes" id="UP000008383">
    <property type="component" value="Unassembled WGS sequence"/>
</dbReference>
<name>D4D9N7_TRIVH</name>
<dbReference type="GO" id="GO:0000127">
    <property type="term" value="C:transcription factor TFIIIC complex"/>
    <property type="evidence" value="ECO:0007669"/>
    <property type="project" value="TreeGrafter"/>
</dbReference>
<dbReference type="GeneID" id="9578973"/>
<reference evidence="4" key="1">
    <citation type="journal article" date="2011" name="Genome Biol.">
        <title>Comparative and functional genomics provide insights into the pathogenicity of dermatophytic fungi.</title>
        <authorList>
            <person name="Burmester A."/>
            <person name="Shelest E."/>
            <person name="Gloeckner G."/>
            <person name="Heddergott C."/>
            <person name="Schindler S."/>
            <person name="Staib P."/>
            <person name="Heidel A."/>
            <person name="Felder M."/>
            <person name="Petzold A."/>
            <person name="Szafranski K."/>
            <person name="Feuermann M."/>
            <person name="Pedruzzi I."/>
            <person name="Priebe S."/>
            <person name="Groth M."/>
            <person name="Winkler R."/>
            <person name="Li W."/>
            <person name="Kniemeyer O."/>
            <person name="Schroeckh V."/>
            <person name="Hertweck C."/>
            <person name="Hube B."/>
            <person name="White T.C."/>
            <person name="Platzer M."/>
            <person name="Guthke R."/>
            <person name="Heitman J."/>
            <person name="Woestemeyer J."/>
            <person name="Zipfel P.F."/>
            <person name="Monod M."/>
            <person name="Brakhage A.A."/>
        </authorList>
    </citation>
    <scope>NUCLEOTIDE SEQUENCE [LARGE SCALE GENOMIC DNA]</scope>
    <source>
        <strain evidence="4">HKI 0517</strain>
    </source>
</reference>
<sequence>MEADPELLRWSSSKPSNNDTNDPGPSQLVTAEERDQALSEDSISSLSSDDDSLEGEIYEEEDYEGDDDYVNQNYDDDAVLSRIARKSRRPGFSHGYDNDSVRRVPRRGPLKPVEPTAEFKNLQSEATSAFIDADYERALNLVKQAIHLNPEIFQAHVLLSEIFLAQGQKRKALYALFTGAHTRRKPEVWLEVANLILERADSDRAAALDDVVYCYSRVIDIDPKRYDIRFERAAINEELGYKGKAIQEYEKILEGLPHNTNALRPLAALYIELGEIGKARAHYERCISYYMNLNPEEVEDFTWSDVNIYVELFSYEHHYLAGISSLNSLARWLLGRKDDSGWDMVDDDREWDADDYPRRTATPWFVPGQYPLESYGIGLPLELRIKLGVYRLKSGYKDEALVSSLTTPSIFEFHFHWLEPDDNSPGAKLFDYGDLFREAADSMKDIQLYEDALRFYIPLQHVQDFANTSFFLAMAECYDAYGNTEETERCYLTVAEYDKTNIEARTKLAHFYEKMGMTDQALKFITEAADIGREEVLSRRKPRFGPNIGKLANHFRDIEQGASESTGQLAPTESTVPSAIGGITAAEESTTIGFIPRAVTSLPGEQRGRELASLKPDGENVRYLYAKMLELQPYMRQGQQDATGDWLDIAYALLWDFRSNRVFFPLQKKMTFLGYSREAQRKAGRLKSTNLLDELQEISNRIQASMGTPEIDASSIPNDYHGIDFDSWLDIFLEYALVLSGQGQGDEAYDTLGAAADASIWYHSKPSTLRIYICWFACALRLKDEDRLSDISRWFMKEYQFVTDAYRLFVTLSRVCGNPQRSLFHSAPSMKFMLRQVKAVDYSLPPDPLSPFKRSPESIYQERASLTTKNSEGEYIPAEEMDVALLVLYGHILYAGNSFTNALNYFFRAYALDPENPAILLSIGLSYISHSLKRQSDNRHYLVMEGLSFMQEYRRIRSQSSVLQERQEVEFNFARVWQLLGIGHLAVVGYQKCLEIGEEIETERQKAQNPNTVEGTTVGEQRGEAWLEDFSRQAAYALQCLYLQSGEKDLCKRVTEKWLVI</sequence>
<dbReference type="SMART" id="SM00028">
    <property type="entry name" value="TPR"/>
    <property type="match status" value="6"/>
</dbReference>
<keyword evidence="1" id="KW-0802">TPR repeat</keyword>
<dbReference type="KEGG" id="tve:TRV_03830"/>
<dbReference type="Pfam" id="PF13432">
    <property type="entry name" value="TPR_16"/>
    <property type="match status" value="1"/>
</dbReference>
<organism evidence="3 4">
    <name type="scientific">Trichophyton verrucosum (strain HKI 0517)</name>
    <dbReference type="NCBI Taxonomy" id="663202"/>
    <lineage>
        <taxon>Eukaryota</taxon>
        <taxon>Fungi</taxon>
        <taxon>Dikarya</taxon>
        <taxon>Ascomycota</taxon>
        <taxon>Pezizomycotina</taxon>
        <taxon>Eurotiomycetes</taxon>
        <taxon>Eurotiomycetidae</taxon>
        <taxon>Onygenales</taxon>
        <taxon>Arthrodermataceae</taxon>
        <taxon>Trichophyton</taxon>
    </lineage>
</organism>
<dbReference type="SUPFAM" id="SSF48452">
    <property type="entry name" value="TPR-like"/>
    <property type="match status" value="2"/>
</dbReference>
<dbReference type="GO" id="GO:0006383">
    <property type="term" value="P:transcription by RNA polymerase III"/>
    <property type="evidence" value="ECO:0007669"/>
    <property type="project" value="InterPro"/>
</dbReference>
<proteinExistence type="predicted"/>
<feature type="compositionally biased region" description="Polar residues" evidence="2">
    <location>
        <begin position="10"/>
        <end position="29"/>
    </location>
</feature>
<dbReference type="RefSeq" id="XP_003022089.1">
    <property type="nucleotide sequence ID" value="XM_003022043.1"/>
</dbReference>
<dbReference type="PANTHER" id="PTHR23082:SF0">
    <property type="entry name" value="GENERAL TRANSCRIPTION FACTOR 3C POLYPEPTIDE 3"/>
    <property type="match status" value="1"/>
</dbReference>
<feature type="region of interest" description="Disordered" evidence="2">
    <location>
        <begin position="91"/>
        <end position="114"/>
    </location>
</feature>
<dbReference type="InterPro" id="IPR019734">
    <property type="entry name" value="TPR_rpt"/>
</dbReference>
<feature type="region of interest" description="Disordered" evidence="2">
    <location>
        <begin position="1"/>
        <end position="71"/>
    </location>
</feature>
<dbReference type="PROSITE" id="PS50005">
    <property type="entry name" value="TPR"/>
    <property type="match status" value="1"/>
</dbReference>